<dbReference type="AlphaFoldDB" id="A0A7Y0L645"/>
<dbReference type="EMBL" id="JABBVZ010000064">
    <property type="protein sequence ID" value="NMP23743.1"/>
    <property type="molecule type" value="Genomic_DNA"/>
</dbReference>
<reference evidence="1 2" key="1">
    <citation type="submission" date="2020-04" db="EMBL/GenBank/DDBJ databases">
        <authorList>
            <person name="Zhang R."/>
            <person name="Schippers A."/>
        </authorList>
    </citation>
    <scope>NUCLEOTIDE SEQUENCE [LARGE SCALE GENOMIC DNA]</scope>
    <source>
        <strain evidence="1 2">DSM 109850</strain>
    </source>
</reference>
<comment type="caution">
    <text evidence="1">The sequence shown here is derived from an EMBL/GenBank/DDBJ whole genome shotgun (WGS) entry which is preliminary data.</text>
</comment>
<proteinExistence type="predicted"/>
<protein>
    <submittedName>
        <fullName evidence="1">Uncharacterized protein</fullName>
    </submittedName>
</protein>
<evidence type="ECO:0000313" key="1">
    <source>
        <dbReference type="EMBL" id="NMP23743.1"/>
    </source>
</evidence>
<accession>A0A7Y0L645</accession>
<evidence type="ECO:0000313" key="2">
    <source>
        <dbReference type="Proteomes" id="UP000533476"/>
    </source>
</evidence>
<dbReference type="Proteomes" id="UP000533476">
    <property type="component" value="Unassembled WGS sequence"/>
</dbReference>
<keyword evidence="2" id="KW-1185">Reference proteome</keyword>
<gene>
    <name evidence="1" type="ORF">HIJ39_15480</name>
</gene>
<organism evidence="1 2">
    <name type="scientific">Sulfobacillus harzensis</name>
    <dbReference type="NCBI Taxonomy" id="2729629"/>
    <lineage>
        <taxon>Bacteria</taxon>
        <taxon>Bacillati</taxon>
        <taxon>Bacillota</taxon>
        <taxon>Clostridia</taxon>
        <taxon>Eubacteriales</taxon>
        <taxon>Clostridiales Family XVII. Incertae Sedis</taxon>
        <taxon>Sulfobacillus</taxon>
    </lineage>
</organism>
<sequence length="76" mass="8629">MALLHFSDVPKFKALIRISADQQWGQVVYYQDCGYCYHTTIGSGIGLNEVAFVGTLPKTDETQELLRQLNAREMTF</sequence>
<name>A0A7Y0L645_9FIRM</name>
<dbReference type="RefSeq" id="WP_169101266.1">
    <property type="nucleotide sequence ID" value="NZ_JABBVZ010000064.1"/>
</dbReference>